<dbReference type="AlphaFoldDB" id="A0A2W5N2H1"/>
<evidence type="ECO:0000313" key="2">
    <source>
        <dbReference type="Proteomes" id="UP000249417"/>
    </source>
</evidence>
<dbReference type="Proteomes" id="UP000249417">
    <property type="component" value="Unassembled WGS sequence"/>
</dbReference>
<accession>A0A2W5N2H1</accession>
<dbReference type="EMBL" id="QFQB01000067">
    <property type="protein sequence ID" value="PZQ45015.1"/>
    <property type="molecule type" value="Genomic_DNA"/>
</dbReference>
<sequence length="277" mass="29156">MPKLYLSKTGSGYTPVTIRGTWDKTSDHVVRGMHTVQDLPGLGAPIAVSSVETSATTDYENLLLRGVSAPLAADHNFAGTLNLMLGVQESATDADMAYFIHVFVTQGDTDNLRGTLLANYADPITNEWSTTAGGRALSSIRTLTSVSALAGDRIVAEIGYRARNTVSSSRTGTLWHGGNGADLTSGGNPATGIGFLDFSDAFTLVNNPTARLSQLVVESLRRPTAPNALVTQMPVEVVRRPTAANLRLSQMAVEVIRRNGTPQASGSQGGMLIIVAG</sequence>
<proteinExistence type="predicted"/>
<protein>
    <submittedName>
        <fullName evidence="1">Uncharacterized protein</fullName>
    </submittedName>
</protein>
<reference evidence="1 2" key="1">
    <citation type="submission" date="2017-08" db="EMBL/GenBank/DDBJ databases">
        <title>Infants hospitalized years apart are colonized by the same room-sourced microbial strains.</title>
        <authorList>
            <person name="Brooks B."/>
            <person name="Olm M.R."/>
            <person name="Firek B.A."/>
            <person name="Baker R."/>
            <person name="Thomas B.C."/>
            <person name="Morowitz M.J."/>
            <person name="Banfield J.F."/>
        </authorList>
    </citation>
    <scope>NUCLEOTIDE SEQUENCE [LARGE SCALE GENOMIC DNA]</scope>
    <source>
        <strain evidence="1">S2_005_002_R2_29</strain>
    </source>
</reference>
<gene>
    <name evidence="1" type="ORF">DI551_08775</name>
</gene>
<comment type="caution">
    <text evidence="1">The sequence shown here is derived from an EMBL/GenBank/DDBJ whole genome shotgun (WGS) entry which is preliminary data.</text>
</comment>
<name>A0A2W5N2H1_9BACT</name>
<evidence type="ECO:0000313" key="1">
    <source>
        <dbReference type="EMBL" id="PZQ45015.1"/>
    </source>
</evidence>
<organism evidence="1 2">
    <name type="scientific">Micavibrio aeruginosavorus</name>
    <dbReference type="NCBI Taxonomy" id="349221"/>
    <lineage>
        <taxon>Bacteria</taxon>
        <taxon>Pseudomonadati</taxon>
        <taxon>Bdellovibrionota</taxon>
        <taxon>Bdellovibrionia</taxon>
        <taxon>Bdellovibrionales</taxon>
        <taxon>Pseudobdellovibrionaceae</taxon>
        <taxon>Micavibrio</taxon>
    </lineage>
</organism>